<evidence type="ECO:0000313" key="5">
    <source>
        <dbReference type="EMBL" id="MBB3937620.1"/>
    </source>
</evidence>
<evidence type="ECO:0000256" key="2">
    <source>
        <dbReference type="ARBA" id="ARBA00023002"/>
    </source>
</evidence>
<feature type="domain" description="Thiaminase-2/PQQC" evidence="4">
    <location>
        <begin position="20"/>
        <end position="228"/>
    </location>
</feature>
<dbReference type="AlphaFoldDB" id="A0A7W6FW85"/>
<dbReference type="PANTHER" id="PTHR40279">
    <property type="entry name" value="PQQC-LIKE PROTEIN"/>
    <property type="match status" value="1"/>
</dbReference>
<evidence type="ECO:0000256" key="3">
    <source>
        <dbReference type="HAMAP-Rule" id="MF_00654"/>
    </source>
</evidence>
<dbReference type="HAMAP" id="MF_00654">
    <property type="entry name" value="PQQ_syn_PqqC"/>
    <property type="match status" value="1"/>
</dbReference>
<dbReference type="EMBL" id="JACIDO010000010">
    <property type="protein sequence ID" value="MBB3937620.1"/>
    <property type="molecule type" value="Genomic_DNA"/>
</dbReference>
<reference evidence="5 6" key="1">
    <citation type="submission" date="2020-08" db="EMBL/GenBank/DDBJ databases">
        <title>Genomic Encyclopedia of Type Strains, Phase IV (KMG-IV): sequencing the most valuable type-strain genomes for metagenomic binning, comparative biology and taxonomic classification.</title>
        <authorList>
            <person name="Goeker M."/>
        </authorList>
    </citation>
    <scope>NUCLEOTIDE SEQUENCE [LARGE SCALE GENOMIC DNA]</scope>
    <source>
        <strain evidence="5 6">DSM 25024</strain>
    </source>
</reference>
<protein>
    <recommendedName>
        <fullName evidence="3">Pyrroloquinoline-quinone synthase</fullName>
        <ecNumber evidence="3">1.3.3.11</ecNumber>
    </recommendedName>
    <alternativeName>
        <fullName evidence="3">Coenzyme PQQ synthesis protein C</fullName>
    </alternativeName>
    <alternativeName>
        <fullName evidence="3">Pyrroloquinoline quinone biosynthesis protein C</fullName>
    </alternativeName>
</protein>
<keyword evidence="1 3" id="KW-0884">PQQ biosynthesis</keyword>
<dbReference type="InterPro" id="IPR011845">
    <property type="entry name" value="PqqC"/>
</dbReference>
<dbReference type="UniPathway" id="UPA00539"/>
<dbReference type="InterPro" id="IPR016084">
    <property type="entry name" value="Haem_Oase-like_multi-hlx"/>
</dbReference>
<dbReference type="EC" id="1.3.3.11" evidence="3"/>
<dbReference type="Gene3D" id="1.20.910.10">
    <property type="entry name" value="Heme oxygenase-like"/>
    <property type="match status" value="1"/>
</dbReference>
<dbReference type="GO" id="GO:0018189">
    <property type="term" value="P:pyrroloquinoline quinone biosynthetic process"/>
    <property type="evidence" value="ECO:0007669"/>
    <property type="project" value="UniProtKB-UniRule"/>
</dbReference>
<dbReference type="GO" id="GO:0033732">
    <property type="term" value="F:pyrroloquinoline-quinone synthase activity"/>
    <property type="evidence" value="ECO:0007669"/>
    <property type="project" value="UniProtKB-EC"/>
</dbReference>
<dbReference type="Pfam" id="PF03070">
    <property type="entry name" value="TENA_THI-4"/>
    <property type="match status" value="1"/>
</dbReference>
<accession>A0A7W6FW85</accession>
<dbReference type="RefSeq" id="WP_090964982.1">
    <property type="nucleotide sequence ID" value="NZ_FOOA01000015.1"/>
</dbReference>
<dbReference type="OrthoDB" id="9800756at2"/>
<keyword evidence="2 3" id="KW-0560">Oxidoreductase</keyword>
<comment type="pathway">
    <text evidence="3">Cofactor biosynthesis; pyrroloquinoline quinone biosynthesis.</text>
</comment>
<comment type="function">
    <text evidence="3">Ring cyclization and eight-electron oxidation of 3a-(2-amino-2-carboxyethyl)-4,5-dioxo-4,5,6,7,8,9-hexahydroquinoline-7,9-dicarboxylic-acid to PQQ.</text>
</comment>
<dbReference type="NCBIfam" id="TIGR02111">
    <property type="entry name" value="PQQ_syn_pqqC"/>
    <property type="match status" value="1"/>
</dbReference>
<dbReference type="InterPro" id="IPR004305">
    <property type="entry name" value="Thiaminase-2/PQQC"/>
</dbReference>
<evidence type="ECO:0000256" key="1">
    <source>
        <dbReference type="ARBA" id="ARBA00022905"/>
    </source>
</evidence>
<dbReference type="InterPro" id="IPR039068">
    <property type="entry name" value="PqqC-like"/>
</dbReference>
<proteinExistence type="inferred from homology"/>
<sequence>MTPDFRLDRTLSASELEDVLRQVGSERYHIRHPFHRLMVEGRLTRGQMQAWALNRYCYQAAIPRKDAIILSRIEDRSLRLVWRERILDHDGDGASPGGIERWMRLATGLGLDAAIVASQRLALPATRFSVGAYLTFVEKRTLLEAIASSLTEMFSPQVIGERVAAILQRYPYIDEDTLGYFTPRLTQAPRDVDVALAHVREHARSIETQQLVVDALIAKCEILWTMLDALHFSYVEPGHVPPGAFVPEAAS</sequence>
<comment type="similarity">
    <text evidence="3">Belongs to the PqqC family.</text>
</comment>
<dbReference type="PANTHER" id="PTHR40279:SF3">
    <property type="entry name" value="4-AMINOBENZOATE SYNTHASE"/>
    <property type="match status" value="1"/>
</dbReference>
<keyword evidence="6" id="KW-1185">Reference proteome</keyword>
<comment type="catalytic activity">
    <reaction evidence="3">
        <text>6-(2-amino-2-carboxyethyl)-7,8-dioxo-1,2,3,4,7,8-hexahydroquinoline-2,4-dicarboxylate + 3 O2 = pyrroloquinoline quinone + 2 H2O2 + 2 H2O + H(+)</text>
        <dbReference type="Rhea" id="RHEA:10692"/>
        <dbReference type="ChEBI" id="CHEBI:15377"/>
        <dbReference type="ChEBI" id="CHEBI:15378"/>
        <dbReference type="ChEBI" id="CHEBI:15379"/>
        <dbReference type="ChEBI" id="CHEBI:16240"/>
        <dbReference type="ChEBI" id="CHEBI:58442"/>
        <dbReference type="ChEBI" id="CHEBI:58778"/>
        <dbReference type="EC" id="1.3.3.11"/>
    </reaction>
</comment>
<organism evidence="5 6">
    <name type="scientific">Aureimonas phyllosphaerae</name>
    <dbReference type="NCBI Taxonomy" id="1166078"/>
    <lineage>
        <taxon>Bacteria</taxon>
        <taxon>Pseudomonadati</taxon>
        <taxon>Pseudomonadota</taxon>
        <taxon>Alphaproteobacteria</taxon>
        <taxon>Hyphomicrobiales</taxon>
        <taxon>Aurantimonadaceae</taxon>
        <taxon>Aureimonas</taxon>
    </lineage>
</organism>
<dbReference type="Proteomes" id="UP000531216">
    <property type="component" value="Unassembled WGS sequence"/>
</dbReference>
<evidence type="ECO:0000259" key="4">
    <source>
        <dbReference type="Pfam" id="PF03070"/>
    </source>
</evidence>
<name>A0A7W6FW85_9HYPH</name>
<comment type="caution">
    <text evidence="5">The sequence shown here is derived from an EMBL/GenBank/DDBJ whole genome shotgun (WGS) entry which is preliminary data.</text>
</comment>
<gene>
    <name evidence="3" type="primary">pqqC</name>
    <name evidence="5" type="ORF">GGR05_003787</name>
</gene>
<evidence type="ECO:0000313" key="6">
    <source>
        <dbReference type="Proteomes" id="UP000531216"/>
    </source>
</evidence>
<dbReference type="SUPFAM" id="SSF48613">
    <property type="entry name" value="Heme oxygenase-like"/>
    <property type="match status" value="1"/>
</dbReference>